<organism evidence="1">
    <name type="scientific">marine sediment metagenome</name>
    <dbReference type="NCBI Taxonomy" id="412755"/>
    <lineage>
        <taxon>unclassified sequences</taxon>
        <taxon>metagenomes</taxon>
        <taxon>ecological metagenomes</taxon>
    </lineage>
</organism>
<proteinExistence type="predicted"/>
<sequence length="108" mass="11646">MGKGYDKKVKVTRILLSDYLVLKRLGKIAGVSMAEALHQLVEHQGQLPMLDMAAKPMPVTVARSMPVTAARSMPVTAARSMPITAVRSTPITVSFSREVTTNGHKQSG</sequence>
<protein>
    <submittedName>
        <fullName evidence="1">Uncharacterized protein</fullName>
    </submittedName>
</protein>
<accession>X1UY37</accession>
<dbReference type="EMBL" id="BARW01018294">
    <property type="protein sequence ID" value="GAI97289.1"/>
    <property type="molecule type" value="Genomic_DNA"/>
</dbReference>
<gene>
    <name evidence="1" type="ORF">S12H4_31360</name>
</gene>
<dbReference type="AlphaFoldDB" id="X1UY37"/>
<name>X1UY37_9ZZZZ</name>
<reference evidence="1" key="1">
    <citation type="journal article" date="2014" name="Front. Microbiol.">
        <title>High frequency of phylogenetically diverse reductive dehalogenase-homologous genes in deep subseafloor sedimentary metagenomes.</title>
        <authorList>
            <person name="Kawai M."/>
            <person name="Futagami T."/>
            <person name="Toyoda A."/>
            <person name="Takaki Y."/>
            <person name="Nishi S."/>
            <person name="Hori S."/>
            <person name="Arai W."/>
            <person name="Tsubouchi T."/>
            <person name="Morono Y."/>
            <person name="Uchiyama I."/>
            <person name="Ito T."/>
            <person name="Fujiyama A."/>
            <person name="Inagaki F."/>
            <person name="Takami H."/>
        </authorList>
    </citation>
    <scope>NUCLEOTIDE SEQUENCE</scope>
    <source>
        <strain evidence="1">Expedition CK06-06</strain>
    </source>
</reference>
<comment type="caution">
    <text evidence="1">The sequence shown here is derived from an EMBL/GenBank/DDBJ whole genome shotgun (WGS) entry which is preliminary data.</text>
</comment>
<evidence type="ECO:0000313" key="1">
    <source>
        <dbReference type="EMBL" id="GAI97289.1"/>
    </source>
</evidence>